<dbReference type="GO" id="GO:0006352">
    <property type="term" value="P:DNA-templated transcription initiation"/>
    <property type="evidence" value="ECO:0007669"/>
    <property type="project" value="InterPro"/>
</dbReference>
<dbReference type="EMBL" id="JACHCB010000002">
    <property type="protein sequence ID" value="MBB6108729.1"/>
    <property type="molecule type" value="Genomic_DNA"/>
</dbReference>
<keyword evidence="3" id="KW-0731">Sigma factor</keyword>
<evidence type="ECO:0000256" key="1">
    <source>
        <dbReference type="ARBA" id="ARBA00010641"/>
    </source>
</evidence>
<gene>
    <name evidence="8" type="ORF">HDF22_003518</name>
    <name evidence="7" type="ORF">HDF23_001464</name>
</gene>
<evidence type="ECO:0000313" key="7">
    <source>
        <dbReference type="EMBL" id="MBB6108729.1"/>
    </source>
</evidence>
<feature type="domain" description="RNA polymerase sigma factor 70 region 4 type 2" evidence="6">
    <location>
        <begin position="124"/>
        <end position="173"/>
    </location>
</feature>
<accession>A0A1N6RBS0</accession>
<dbReference type="Gene3D" id="1.10.10.10">
    <property type="entry name" value="Winged helix-like DNA-binding domain superfamily/Winged helix DNA-binding domain"/>
    <property type="match status" value="1"/>
</dbReference>
<comment type="caution">
    <text evidence="8">The sequence shown here is derived from an EMBL/GenBank/DDBJ whole genome shotgun (WGS) entry which is preliminary data.</text>
</comment>
<protein>
    <submittedName>
        <fullName evidence="8">RNA polymerase sigma-70 factor (ECF subfamily)</fullName>
    </submittedName>
</protein>
<evidence type="ECO:0000313" key="10">
    <source>
        <dbReference type="Proteomes" id="UP000548326"/>
    </source>
</evidence>
<dbReference type="PANTHER" id="PTHR43133">
    <property type="entry name" value="RNA POLYMERASE ECF-TYPE SIGMA FACTO"/>
    <property type="match status" value="1"/>
</dbReference>
<dbReference type="InterPro" id="IPR036388">
    <property type="entry name" value="WH-like_DNA-bd_sf"/>
</dbReference>
<evidence type="ECO:0000313" key="8">
    <source>
        <dbReference type="EMBL" id="MBB6129392.1"/>
    </source>
</evidence>
<keyword evidence="2" id="KW-0805">Transcription regulation</keyword>
<dbReference type="Pfam" id="PF08281">
    <property type="entry name" value="Sigma70_r4_2"/>
    <property type="match status" value="1"/>
</dbReference>
<dbReference type="NCBIfam" id="TIGR02937">
    <property type="entry name" value="sigma70-ECF"/>
    <property type="match status" value="1"/>
</dbReference>
<dbReference type="RefSeq" id="WP_076370750.1">
    <property type="nucleotide sequence ID" value="NZ_FTMG01000002.1"/>
</dbReference>
<dbReference type="EMBL" id="JACHCA010000009">
    <property type="protein sequence ID" value="MBB6129392.1"/>
    <property type="molecule type" value="Genomic_DNA"/>
</dbReference>
<dbReference type="InterPro" id="IPR013249">
    <property type="entry name" value="RNA_pol_sigma70_r4_t2"/>
</dbReference>
<keyword evidence="9" id="KW-1185">Reference proteome</keyword>
<comment type="similarity">
    <text evidence="1">Belongs to the sigma-70 factor family. ECF subfamily.</text>
</comment>
<dbReference type="InterPro" id="IPR013325">
    <property type="entry name" value="RNA_pol_sigma_r2"/>
</dbReference>
<proteinExistence type="inferred from homology"/>
<evidence type="ECO:0000313" key="9">
    <source>
        <dbReference type="Proteomes" id="UP000541583"/>
    </source>
</evidence>
<name>A0A1N6RBS0_9SPHI</name>
<feature type="domain" description="RNA polymerase sigma-70 region 2" evidence="5">
    <location>
        <begin position="29"/>
        <end position="86"/>
    </location>
</feature>
<evidence type="ECO:0000259" key="5">
    <source>
        <dbReference type="Pfam" id="PF04542"/>
    </source>
</evidence>
<dbReference type="GO" id="GO:0003677">
    <property type="term" value="F:DNA binding"/>
    <property type="evidence" value="ECO:0007669"/>
    <property type="project" value="InterPro"/>
</dbReference>
<dbReference type="Pfam" id="PF04542">
    <property type="entry name" value="Sigma70_r2"/>
    <property type="match status" value="1"/>
</dbReference>
<dbReference type="OrthoDB" id="659361at2"/>
<dbReference type="InterPro" id="IPR007627">
    <property type="entry name" value="RNA_pol_sigma70_r2"/>
</dbReference>
<dbReference type="InterPro" id="IPR039425">
    <property type="entry name" value="RNA_pol_sigma-70-like"/>
</dbReference>
<dbReference type="InterPro" id="IPR014327">
    <property type="entry name" value="RNA_pol_sigma70_bacteroid"/>
</dbReference>
<sequence length="195" mass="22334">MLNIDLKELLLKIAHDNDLAAFQKIYFLYYERLLKLACSFVKQTEVAEEIVDDVFVKIWANRTKLNEVNNLTVYLYVAIKNQAFNYNQVNRIICVDIESVGFELKDISNSVEDVLITAELAKVINDAVQRLPEQCKMVFKLVKEDRLKYRNVAEILNISPKTVEYHMGNALKTIAAAISDLPGHHKRGFKKASAN</sequence>
<dbReference type="STRING" id="354630.SAMN05421821_10235"/>
<dbReference type="AlphaFoldDB" id="A0A1N6RBS0"/>
<evidence type="ECO:0000259" key="6">
    <source>
        <dbReference type="Pfam" id="PF08281"/>
    </source>
</evidence>
<evidence type="ECO:0000256" key="3">
    <source>
        <dbReference type="ARBA" id="ARBA00023082"/>
    </source>
</evidence>
<dbReference type="Proteomes" id="UP000541583">
    <property type="component" value="Unassembled WGS sequence"/>
</dbReference>
<evidence type="ECO:0000256" key="4">
    <source>
        <dbReference type="ARBA" id="ARBA00023163"/>
    </source>
</evidence>
<dbReference type="GO" id="GO:0016987">
    <property type="term" value="F:sigma factor activity"/>
    <property type="evidence" value="ECO:0007669"/>
    <property type="project" value="UniProtKB-KW"/>
</dbReference>
<keyword evidence="4" id="KW-0804">Transcription</keyword>
<dbReference type="InterPro" id="IPR014284">
    <property type="entry name" value="RNA_pol_sigma-70_dom"/>
</dbReference>
<dbReference type="NCBIfam" id="TIGR02985">
    <property type="entry name" value="Sig70_bacteroi1"/>
    <property type="match status" value="1"/>
</dbReference>
<dbReference type="Proteomes" id="UP000548326">
    <property type="component" value="Unassembled WGS sequence"/>
</dbReference>
<reference evidence="9 10" key="1">
    <citation type="submission" date="2020-08" db="EMBL/GenBank/DDBJ databases">
        <title>Genomic Encyclopedia of Type Strains, Phase IV (KMG-V): Genome sequencing to study the core and pangenomes of soil and plant-associated prokaryotes.</title>
        <authorList>
            <person name="Whitman W."/>
        </authorList>
    </citation>
    <scope>NUCLEOTIDE SEQUENCE [LARGE SCALE GENOMIC DNA]</scope>
    <source>
        <strain evidence="7 9">ANJLi2</strain>
        <strain evidence="8 10">MP601</strain>
    </source>
</reference>
<dbReference type="SUPFAM" id="SSF88946">
    <property type="entry name" value="Sigma2 domain of RNA polymerase sigma factors"/>
    <property type="match status" value="1"/>
</dbReference>
<evidence type="ECO:0000256" key="2">
    <source>
        <dbReference type="ARBA" id="ARBA00023015"/>
    </source>
</evidence>
<organism evidence="8 10">
    <name type="scientific">Mucilaginibacter lappiensis</name>
    <dbReference type="NCBI Taxonomy" id="354630"/>
    <lineage>
        <taxon>Bacteria</taxon>
        <taxon>Pseudomonadati</taxon>
        <taxon>Bacteroidota</taxon>
        <taxon>Sphingobacteriia</taxon>
        <taxon>Sphingobacteriales</taxon>
        <taxon>Sphingobacteriaceae</taxon>
        <taxon>Mucilaginibacter</taxon>
    </lineage>
</organism>
<dbReference type="PANTHER" id="PTHR43133:SF46">
    <property type="entry name" value="RNA POLYMERASE SIGMA-70 FACTOR ECF SUBFAMILY"/>
    <property type="match status" value="1"/>
</dbReference>
<dbReference type="SUPFAM" id="SSF88659">
    <property type="entry name" value="Sigma3 and sigma4 domains of RNA polymerase sigma factors"/>
    <property type="match status" value="1"/>
</dbReference>
<dbReference type="Gene3D" id="1.10.1740.10">
    <property type="match status" value="1"/>
</dbReference>
<dbReference type="InterPro" id="IPR013324">
    <property type="entry name" value="RNA_pol_sigma_r3/r4-like"/>
</dbReference>